<accession>A0A8T2NQZ1</accession>
<gene>
    <name evidence="1" type="ORF">JZ751_016076</name>
</gene>
<dbReference type="InterPro" id="IPR052943">
    <property type="entry name" value="TMTC_O-mannosyl-trnsfr"/>
</dbReference>
<proteinExistence type="predicted"/>
<dbReference type="SUPFAM" id="SSF48452">
    <property type="entry name" value="TPR-like"/>
    <property type="match status" value="1"/>
</dbReference>
<dbReference type="AlphaFoldDB" id="A0A8T2NQZ1"/>
<name>A0A8T2NQZ1_9TELE</name>
<sequence>MQEQHSAEPRHQLYPRHASAMNNLGTLTRHPEEAERYYRKALEINPQHNRALFNLGNLLKLWAATGRTSMKRVCVRPSQGKEEEAEQLLKDSILFGPHFADAYSSLASLFAEQVKPHPPPAQHHIYSGVAADTVLGFGPNAHKFYIQPRHR</sequence>
<dbReference type="Proteomes" id="UP000824540">
    <property type="component" value="Unassembled WGS sequence"/>
</dbReference>
<comment type="caution">
    <text evidence="1">The sequence shown here is derived from an EMBL/GenBank/DDBJ whole genome shotgun (WGS) entry which is preliminary data.</text>
</comment>
<organism evidence="1 2">
    <name type="scientific">Albula glossodonta</name>
    <name type="common">roundjaw bonefish</name>
    <dbReference type="NCBI Taxonomy" id="121402"/>
    <lineage>
        <taxon>Eukaryota</taxon>
        <taxon>Metazoa</taxon>
        <taxon>Chordata</taxon>
        <taxon>Craniata</taxon>
        <taxon>Vertebrata</taxon>
        <taxon>Euteleostomi</taxon>
        <taxon>Actinopterygii</taxon>
        <taxon>Neopterygii</taxon>
        <taxon>Teleostei</taxon>
        <taxon>Albuliformes</taxon>
        <taxon>Albulidae</taxon>
        <taxon>Albula</taxon>
    </lineage>
</organism>
<dbReference type="OrthoDB" id="1658288at2759"/>
<evidence type="ECO:0000313" key="2">
    <source>
        <dbReference type="Proteomes" id="UP000824540"/>
    </source>
</evidence>
<dbReference type="EMBL" id="JAFBMS010000027">
    <property type="protein sequence ID" value="KAG9342639.1"/>
    <property type="molecule type" value="Genomic_DNA"/>
</dbReference>
<keyword evidence="2" id="KW-1185">Reference proteome</keyword>
<dbReference type="GO" id="GO:0000030">
    <property type="term" value="F:mannosyltransferase activity"/>
    <property type="evidence" value="ECO:0007669"/>
    <property type="project" value="TreeGrafter"/>
</dbReference>
<dbReference type="InterPro" id="IPR011990">
    <property type="entry name" value="TPR-like_helical_dom_sf"/>
</dbReference>
<dbReference type="GO" id="GO:0035269">
    <property type="term" value="P:protein O-linked glycosylation via mannose"/>
    <property type="evidence" value="ECO:0007669"/>
    <property type="project" value="TreeGrafter"/>
</dbReference>
<dbReference type="PANTHER" id="PTHR44809">
    <property type="match status" value="1"/>
</dbReference>
<evidence type="ECO:0000313" key="1">
    <source>
        <dbReference type="EMBL" id="KAG9342639.1"/>
    </source>
</evidence>
<dbReference type="Gene3D" id="1.25.40.10">
    <property type="entry name" value="Tetratricopeptide repeat domain"/>
    <property type="match status" value="1"/>
</dbReference>
<dbReference type="PANTHER" id="PTHR44809:SF1">
    <property type="entry name" value="PROTEIN O-MANNOSYL-TRANSFERASE TMTC1"/>
    <property type="match status" value="1"/>
</dbReference>
<protein>
    <submittedName>
        <fullName evidence="1">Uncharacterized protein</fullName>
    </submittedName>
</protein>
<reference evidence="1" key="1">
    <citation type="thesis" date="2021" institute="BYU ScholarsArchive" country="Provo, UT, USA">
        <title>Applications of and Algorithms for Genome Assembly and Genomic Analyses with an Emphasis on Marine Teleosts.</title>
        <authorList>
            <person name="Pickett B.D."/>
        </authorList>
    </citation>
    <scope>NUCLEOTIDE SEQUENCE</scope>
    <source>
        <strain evidence="1">HI-2016</strain>
    </source>
</reference>